<dbReference type="Proteomes" id="UP001188597">
    <property type="component" value="Unassembled WGS sequence"/>
</dbReference>
<feature type="compositionally biased region" description="Low complexity" evidence="9">
    <location>
        <begin position="65"/>
        <end position="79"/>
    </location>
</feature>
<keyword evidence="5 8" id="KW-0804">Transcription</keyword>
<dbReference type="GO" id="GO:0003677">
    <property type="term" value="F:DNA binding"/>
    <property type="evidence" value="ECO:0007669"/>
    <property type="project" value="UniProtKB-KW"/>
</dbReference>
<reference evidence="10" key="1">
    <citation type="submission" date="2022-12" db="EMBL/GenBank/DDBJ databases">
        <title>Draft genome assemblies for two species of Escallonia (Escalloniales).</title>
        <authorList>
            <person name="Chanderbali A."/>
            <person name="Dervinis C."/>
            <person name="Anghel I."/>
            <person name="Soltis D."/>
            <person name="Soltis P."/>
            <person name="Zapata F."/>
        </authorList>
    </citation>
    <scope>NUCLEOTIDE SEQUENCE</scope>
    <source>
        <strain evidence="10">UCBG64.0493</strain>
        <tissue evidence="10">Leaf</tissue>
    </source>
</reference>
<comment type="function">
    <text evidence="8">Component of the sequence-specific heterotrimeric transcription factor (NF-Y) which specifically recognizes a 5'-CCAAT-3' box motif found in the promoters of its target genes.</text>
</comment>
<evidence type="ECO:0000256" key="2">
    <source>
        <dbReference type="ARBA" id="ARBA00023015"/>
    </source>
</evidence>
<evidence type="ECO:0000256" key="8">
    <source>
        <dbReference type="RuleBase" id="RU367155"/>
    </source>
</evidence>
<dbReference type="PRINTS" id="PR00616">
    <property type="entry name" value="CCAATSUBUNTB"/>
</dbReference>
<evidence type="ECO:0000256" key="5">
    <source>
        <dbReference type="ARBA" id="ARBA00023163"/>
    </source>
</evidence>
<gene>
    <name evidence="10" type="ORF">RJ639_009783</name>
</gene>
<comment type="subcellular location">
    <subcellularLocation>
        <location evidence="1 8">Nucleus</location>
    </subcellularLocation>
</comment>
<protein>
    <recommendedName>
        <fullName evidence="8">Nuclear transcription factor Y subunit</fullName>
    </recommendedName>
</protein>
<organism evidence="10 11">
    <name type="scientific">Escallonia herrerae</name>
    <dbReference type="NCBI Taxonomy" id="1293975"/>
    <lineage>
        <taxon>Eukaryota</taxon>
        <taxon>Viridiplantae</taxon>
        <taxon>Streptophyta</taxon>
        <taxon>Embryophyta</taxon>
        <taxon>Tracheophyta</taxon>
        <taxon>Spermatophyta</taxon>
        <taxon>Magnoliopsida</taxon>
        <taxon>eudicotyledons</taxon>
        <taxon>Gunneridae</taxon>
        <taxon>Pentapetalae</taxon>
        <taxon>asterids</taxon>
        <taxon>campanulids</taxon>
        <taxon>Escalloniales</taxon>
        <taxon>Escalloniaceae</taxon>
        <taxon>Escallonia</taxon>
    </lineage>
</organism>
<keyword evidence="4" id="KW-0010">Activator</keyword>
<evidence type="ECO:0000256" key="9">
    <source>
        <dbReference type="SAM" id="MobiDB-lite"/>
    </source>
</evidence>
<proteinExistence type="inferred from homology"/>
<dbReference type="GO" id="GO:0016602">
    <property type="term" value="C:CCAAT-binding factor complex"/>
    <property type="evidence" value="ECO:0007669"/>
    <property type="project" value="InterPro"/>
</dbReference>
<keyword evidence="11" id="KW-1185">Reference proteome</keyword>
<evidence type="ECO:0000256" key="7">
    <source>
        <dbReference type="ARBA" id="ARBA00025911"/>
    </source>
</evidence>
<comment type="caution">
    <text evidence="10">The sequence shown here is derived from an EMBL/GenBank/DDBJ whole genome shotgun (WGS) entry which is preliminary data.</text>
</comment>
<dbReference type="Pfam" id="PF02045">
    <property type="entry name" value="CBFB_NFYA"/>
    <property type="match status" value="1"/>
</dbReference>
<dbReference type="InterPro" id="IPR001289">
    <property type="entry name" value="NFYA"/>
</dbReference>
<dbReference type="Gene3D" id="6.10.250.2430">
    <property type="match status" value="1"/>
</dbReference>
<sequence length="341" mass="37807">MQELLKKDSDMIAAHSAAPSIITCPSWWTNTESHTQQSSLSENLSLKIATPPPHCQNGKQLGFQFQEQESSSTQSTGQSYHEVASVGESSQYGKNILPLQSGYESHAKTEGHAMSTLSMGTQDYVLPPQADYRHPYTCVPLPYADPFYRGLLAAYGPQTVIHHPQMAGVASARVPLPLDIAQDEPIYVNAKQYRAILRRREFRAKLEAQRKLSKVRKPYLHESRHLHALKRARGSGGRFLNIKKLEGSDATMKEQDVSGSAQLQMTTRMSESDVRQPENYKEETCTNSCSEISSVSNCENIYHNQEFRFSVYPSHAGGPMQGGGGGGGVPGQNQQYLSVFR</sequence>
<comment type="subunit">
    <text evidence="7">Heterotrimeric transcription factor composed of three components, NF-YA, NF-YB and NF-YC. NF-YB and NF-YC must interact and dimerize for NF-YA association and DNA binding.</text>
</comment>
<evidence type="ECO:0000256" key="6">
    <source>
        <dbReference type="ARBA" id="ARBA00023242"/>
    </source>
</evidence>
<evidence type="ECO:0000256" key="3">
    <source>
        <dbReference type="ARBA" id="ARBA00023125"/>
    </source>
</evidence>
<evidence type="ECO:0000256" key="4">
    <source>
        <dbReference type="ARBA" id="ARBA00023159"/>
    </source>
</evidence>
<dbReference type="GO" id="GO:0003700">
    <property type="term" value="F:DNA-binding transcription factor activity"/>
    <property type="evidence" value="ECO:0007669"/>
    <property type="project" value="UniProtKB-UniRule"/>
</dbReference>
<keyword evidence="3 8" id="KW-0238">DNA-binding</keyword>
<evidence type="ECO:0000313" key="10">
    <source>
        <dbReference type="EMBL" id="KAK3013475.1"/>
    </source>
</evidence>
<dbReference type="PANTHER" id="PTHR12632">
    <property type="entry name" value="TRANSCRIPTION FACTOR NF-Y ALPHA-RELATED"/>
    <property type="match status" value="1"/>
</dbReference>
<dbReference type="AlphaFoldDB" id="A0AA88VXY3"/>
<dbReference type="SMART" id="SM00521">
    <property type="entry name" value="CBF"/>
    <property type="match status" value="1"/>
</dbReference>
<dbReference type="PROSITE" id="PS00686">
    <property type="entry name" value="NFYA_HAP2_1"/>
    <property type="match status" value="1"/>
</dbReference>
<dbReference type="PROSITE" id="PS51152">
    <property type="entry name" value="NFYA_HAP2_2"/>
    <property type="match status" value="1"/>
</dbReference>
<evidence type="ECO:0000313" key="11">
    <source>
        <dbReference type="Proteomes" id="UP001188597"/>
    </source>
</evidence>
<keyword evidence="6 8" id="KW-0539">Nucleus</keyword>
<accession>A0AA88VXY3</accession>
<keyword evidence="2 8" id="KW-0805">Transcription regulation</keyword>
<evidence type="ECO:0000256" key="1">
    <source>
        <dbReference type="ARBA" id="ARBA00004123"/>
    </source>
</evidence>
<feature type="region of interest" description="Disordered" evidence="9">
    <location>
        <begin position="65"/>
        <end position="85"/>
    </location>
</feature>
<dbReference type="EMBL" id="JAVXUP010001296">
    <property type="protein sequence ID" value="KAK3013475.1"/>
    <property type="molecule type" value="Genomic_DNA"/>
</dbReference>
<name>A0AA88VXY3_9ASTE</name>
<comment type="similarity">
    <text evidence="8">Belongs to the NFYA/HAP2 subunit family.</text>
</comment>
<dbReference type="InterPro" id="IPR018362">
    <property type="entry name" value="CCAAT-binding_factor_CS"/>
</dbReference>